<evidence type="ECO:0000256" key="6">
    <source>
        <dbReference type="ARBA" id="ARBA00022801"/>
    </source>
</evidence>
<dbReference type="GO" id="GO:0004519">
    <property type="term" value="F:endonuclease activity"/>
    <property type="evidence" value="ECO:0007669"/>
    <property type="project" value="UniProtKB-KW"/>
</dbReference>
<proteinExistence type="predicted"/>
<dbReference type="Pfam" id="PF17921">
    <property type="entry name" value="Integrase_H2C2"/>
    <property type="match status" value="1"/>
</dbReference>
<dbReference type="CDD" id="cd09274">
    <property type="entry name" value="RNase_HI_RT_Ty3"/>
    <property type="match status" value="1"/>
</dbReference>
<evidence type="ECO:0000256" key="4">
    <source>
        <dbReference type="ARBA" id="ARBA00022722"/>
    </source>
</evidence>
<dbReference type="EC" id="2.7.7.49" evidence="1"/>
<feature type="domain" description="Integrase zinc-binding" evidence="9">
    <location>
        <begin position="220"/>
        <end position="278"/>
    </location>
</feature>
<dbReference type="STRING" id="105785.A0A2J7R094"/>
<dbReference type="SUPFAM" id="SSF56672">
    <property type="entry name" value="DNA/RNA polymerases"/>
    <property type="match status" value="1"/>
</dbReference>
<keyword evidence="2" id="KW-0808">Transferase</keyword>
<dbReference type="GO" id="GO:0003964">
    <property type="term" value="F:RNA-directed DNA polymerase activity"/>
    <property type="evidence" value="ECO:0007669"/>
    <property type="project" value="UniProtKB-KW"/>
</dbReference>
<keyword evidence="5" id="KW-0255">Endonuclease</keyword>
<dbReference type="EMBL" id="NEVH01008277">
    <property type="protein sequence ID" value="PNF34261.1"/>
    <property type="molecule type" value="Genomic_DNA"/>
</dbReference>
<dbReference type="InParanoid" id="A0A2J7R094"/>
<sequence>MVTFAVPRLSFPGHIVSPSGITVDPSRTEAIKNYPPLISVAVAALLLEEFDGELQPIAYASRTLFQQERKFSTYELECLAVLFGLEKFRPYLEHIEFDQQTDNQALSWCLSHPRQLGRIGRWVVRLSSFKFNVQHITGSQNFIADALSRMYDTPADIPVCPMVLDFPMLFEDIATHQNADSVLSPIIRQFIAGEVERGYSLRCGVLNFKAHFDGKPKVVIPEILVPALFAYFHDSPCGGNLGVRKTLWKIRQSFIWKGMDADISGSVRSCRLCGLSKPTQHAQYGMLASEVASRPMEKLFIDFLG</sequence>
<keyword evidence="11" id="KW-1185">Reference proteome</keyword>
<dbReference type="PANTHER" id="PTHR37984">
    <property type="entry name" value="PROTEIN CBG26694"/>
    <property type="match status" value="1"/>
</dbReference>
<dbReference type="GO" id="GO:0016787">
    <property type="term" value="F:hydrolase activity"/>
    <property type="evidence" value="ECO:0007669"/>
    <property type="project" value="UniProtKB-KW"/>
</dbReference>
<dbReference type="Proteomes" id="UP000235965">
    <property type="component" value="Unassembled WGS sequence"/>
</dbReference>
<name>A0A2J7R094_9NEOP</name>
<dbReference type="InterPro" id="IPR041588">
    <property type="entry name" value="Integrase_H2C2"/>
</dbReference>
<keyword evidence="3" id="KW-0548">Nucleotidyltransferase</keyword>
<evidence type="ECO:0000256" key="3">
    <source>
        <dbReference type="ARBA" id="ARBA00022695"/>
    </source>
</evidence>
<dbReference type="InterPro" id="IPR050951">
    <property type="entry name" value="Retrovirus_Pol_polyprotein"/>
</dbReference>
<evidence type="ECO:0000259" key="9">
    <source>
        <dbReference type="Pfam" id="PF17921"/>
    </source>
</evidence>
<reference evidence="10 11" key="1">
    <citation type="submission" date="2017-12" db="EMBL/GenBank/DDBJ databases">
        <title>Hemimetabolous genomes reveal molecular basis of termite eusociality.</title>
        <authorList>
            <person name="Harrison M.C."/>
            <person name="Jongepier E."/>
            <person name="Robertson H.M."/>
            <person name="Arning N."/>
            <person name="Bitard-Feildel T."/>
            <person name="Chao H."/>
            <person name="Childers C.P."/>
            <person name="Dinh H."/>
            <person name="Doddapaneni H."/>
            <person name="Dugan S."/>
            <person name="Gowin J."/>
            <person name="Greiner C."/>
            <person name="Han Y."/>
            <person name="Hu H."/>
            <person name="Hughes D.S.T."/>
            <person name="Huylmans A.-K."/>
            <person name="Kemena C."/>
            <person name="Kremer L.P.M."/>
            <person name="Lee S.L."/>
            <person name="Lopez-Ezquerra A."/>
            <person name="Mallet L."/>
            <person name="Monroy-Kuhn J.M."/>
            <person name="Moser A."/>
            <person name="Murali S.C."/>
            <person name="Muzny D.M."/>
            <person name="Otani S."/>
            <person name="Piulachs M.-D."/>
            <person name="Poelchau M."/>
            <person name="Qu J."/>
            <person name="Schaub F."/>
            <person name="Wada-Katsumata A."/>
            <person name="Worley K.C."/>
            <person name="Xie Q."/>
            <person name="Ylla G."/>
            <person name="Poulsen M."/>
            <person name="Gibbs R.A."/>
            <person name="Schal C."/>
            <person name="Richards S."/>
            <person name="Belles X."/>
            <person name="Korb J."/>
            <person name="Bornberg-Bauer E."/>
        </authorList>
    </citation>
    <scope>NUCLEOTIDE SEQUENCE [LARGE SCALE GENOMIC DNA]</scope>
    <source>
        <tissue evidence="10">Whole body</tissue>
    </source>
</reference>
<dbReference type="InterPro" id="IPR043502">
    <property type="entry name" value="DNA/RNA_pol_sf"/>
</dbReference>
<dbReference type="Pfam" id="PF17917">
    <property type="entry name" value="RT_RNaseH"/>
    <property type="match status" value="1"/>
</dbReference>
<feature type="domain" description="Reverse transcriptase RNase H-like" evidence="8">
    <location>
        <begin position="40"/>
        <end position="129"/>
    </location>
</feature>
<evidence type="ECO:0000313" key="10">
    <source>
        <dbReference type="EMBL" id="PNF34261.1"/>
    </source>
</evidence>
<evidence type="ECO:0000256" key="1">
    <source>
        <dbReference type="ARBA" id="ARBA00012493"/>
    </source>
</evidence>
<keyword evidence="7" id="KW-0695">RNA-directed DNA polymerase</keyword>
<dbReference type="OrthoDB" id="8052391at2759"/>
<organism evidence="10 11">
    <name type="scientific">Cryptotermes secundus</name>
    <dbReference type="NCBI Taxonomy" id="105785"/>
    <lineage>
        <taxon>Eukaryota</taxon>
        <taxon>Metazoa</taxon>
        <taxon>Ecdysozoa</taxon>
        <taxon>Arthropoda</taxon>
        <taxon>Hexapoda</taxon>
        <taxon>Insecta</taxon>
        <taxon>Pterygota</taxon>
        <taxon>Neoptera</taxon>
        <taxon>Polyneoptera</taxon>
        <taxon>Dictyoptera</taxon>
        <taxon>Blattodea</taxon>
        <taxon>Blattoidea</taxon>
        <taxon>Termitoidae</taxon>
        <taxon>Kalotermitidae</taxon>
        <taxon>Cryptotermitinae</taxon>
        <taxon>Cryptotermes</taxon>
    </lineage>
</organism>
<keyword evidence="6" id="KW-0378">Hydrolase</keyword>
<evidence type="ECO:0000256" key="5">
    <source>
        <dbReference type="ARBA" id="ARBA00022759"/>
    </source>
</evidence>
<gene>
    <name evidence="10" type="ORF">B7P43_G16924</name>
</gene>
<dbReference type="InterPro" id="IPR041373">
    <property type="entry name" value="RT_RNaseH"/>
</dbReference>
<comment type="caution">
    <text evidence="10">The sequence shown here is derived from an EMBL/GenBank/DDBJ whole genome shotgun (WGS) entry which is preliminary data.</text>
</comment>
<evidence type="ECO:0000256" key="7">
    <source>
        <dbReference type="ARBA" id="ARBA00022918"/>
    </source>
</evidence>
<evidence type="ECO:0000256" key="2">
    <source>
        <dbReference type="ARBA" id="ARBA00022679"/>
    </source>
</evidence>
<evidence type="ECO:0000259" key="8">
    <source>
        <dbReference type="Pfam" id="PF17917"/>
    </source>
</evidence>
<dbReference type="PANTHER" id="PTHR37984:SF5">
    <property type="entry name" value="PROTEIN NYNRIN-LIKE"/>
    <property type="match status" value="1"/>
</dbReference>
<dbReference type="AlphaFoldDB" id="A0A2J7R094"/>
<evidence type="ECO:0000313" key="11">
    <source>
        <dbReference type="Proteomes" id="UP000235965"/>
    </source>
</evidence>
<keyword evidence="4" id="KW-0540">Nuclease</keyword>
<dbReference type="Gene3D" id="1.10.340.70">
    <property type="match status" value="1"/>
</dbReference>
<accession>A0A2J7R094</accession>
<protein>
    <recommendedName>
        <fullName evidence="1">RNA-directed DNA polymerase</fullName>
        <ecNumber evidence="1">2.7.7.49</ecNumber>
    </recommendedName>
</protein>